<evidence type="ECO:0000313" key="2">
    <source>
        <dbReference type="EMBL" id="CAI9604533.1"/>
    </source>
</evidence>
<feature type="non-terminal residue" evidence="2">
    <location>
        <position position="101"/>
    </location>
</feature>
<evidence type="ECO:0000313" key="3">
    <source>
        <dbReference type="Proteomes" id="UP001162483"/>
    </source>
</evidence>
<comment type="caution">
    <text evidence="2">The sequence shown here is derived from an EMBL/GenBank/DDBJ whole genome shotgun (WGS) entry which is preliminary data.</text>
</comment>
<evidence type="ECO:0000256" key="1">
    <source>
        <dbReference type="SAM" id="MobiDB-lite"/>
    </source>
</evidence>
<keyword evidence="3" id="KW-1185">Reference proteome</keyword>
<feature type="compositionally biased region" description="Low complexity" evidence="1">
    <location>
        <begin position="1"/>
        <end position="14"/>
    </location>
</feature>
<name>A0ABN9GAN3_9NEOB</name>
<organism evidence="2 3">
    <name type="scientific">Staurois parvus</name>
    <dbReference type="NCBI Taxonomy" id="386267"/>
    <lineage>
        <taxon>Eukaryota</taxon>
        <taxon>Metazoa</taxon>
        <taxon>Chordata</taxon>
        <taxon>Craniata</taxon>
        <taxon>Vertebrata</taxon>
        <taxon>Euteleostomi</taxon>
        <taxon>Amphibia</taxon>
        <taxon>Batrachia</taxon>
        <taxon>Anura</taxon>
        <taxon>Neobatrachia</taxon>
        <taxon>Ranoidea</taxon>
        <taxon>Ranidae</taxon>
        <taxon>Staurois</taxon>
    </lineage>
</organism>
<reference evidence="2" key="1">
    <citation type="submission" date="2023-05" db="EMBL/GenBank/DDBJ databases">
        <authorList>
            <person name="Stuckert A."/>
        </authorList>
    </citation>
    <scope>NUCLEOTIDE SEQUENCE</scope>
</reference>
<dbReference type="EMBL" id="CATNWA010017985">
    <property type="protein sequence ID" value="CAI9604533.1"/>
    <property type="molecule type" value="Genomic_DNA"/>
</dbReference>
<proteinExistence type="predicted"/>
<accession>A0ABN9GAN3</accession>
<sequence>MVRQSQGSEQGQQRIRQEQEQGAGTGYRAQKKHTPRQSLQVWPSLKYTSIISSRCLTGCKVESLIAGSTRWPALVLQLIRQVSPTIAGQSIPDREGGSPGW</sequence>
<gene>
    <name evidence="2" type="ORF">SPARVUS_LOCUS13474794</name>
</gene>
<protein>
    <submittedName>
        <fullName evidence="2">Uncharacterized protein</fullName>
    </submittedName>
</protein>
<dbReference type="Proteomes" id="UP001162483">
    <property type="component" value="Unassembled WGS sequence"/>
</dbReference>
<feature type="region of interest" description="Disordered" evidence="1">
    <location>
        <begin position="1"/>
        <end position="38"/>
    </location>
</feature>